<keyword evidence="4" id="KW-0812">Transmembrane</keyword>
<evidence type="ECO:0000256" key="3">
    <source>
        <dbReference type="ARBA" id="ARBA00022801"/>
    </source>
</evidence>
<dbReference type="InterPro" id="IPR013595">
    <property type="entry name" value="Pept_S33_TAP-like_C"/>
</dbReference>
<dbReference type="Proteomes" id="UP001589532">
    <property type="component" value="Unassembled WGS sequence"/>
</dbReference>
<evidence type="ECO:0000256" key="4">
    <source>
        <dbReference type="SAM" id="Phobius"/>
    </source>
</evidence>
<reference evidence="7 8" key="1">
    <citation type="submission" date="2024-09" db="EMBL/GenBank/DDBJ databases">
        <authorList>
            <person name="Sun Q."/>
            <person name="Mori K."/>
        </authorList>
    </citation>
    <scope>NUCLEOTIDE SEQUENCE [LARGE SCALE GENOMIC DNA]</scope>
    <source>
        <strain evidence="7 8">JCM 3143</strain>
    </source>
</reference>
<feature type="transmembrane region" description="Helical" evidence="4">
    <location>
        <begin position="156"/>
        <end position="181"/>
    </location>
</feature>
<dbReference type="SUPFAM" id="SSF53474">
    <property type="entry name" value="alpha/beta-Hydrolases"/>
    <property type="match status" value="1"/>
</dbReference>
<dbReference type="InterPro" id="IPR051601">
    <property type="entry name" value="Serine_prot/Carboxylest_S33"/>
</dbReference>
<dbReference type="InterPro" id="IPR000073">
    <property type="entry name" value="AB_hydrolase_1"/>
</dbReference>
<proteinExistence type="inferred from homology"/>
<evidence type="ECO:0000259" key="5">
    <source>
        <dbReference type="Pfam" id="PF00561"/>
    </source>
</evidence>
<gene>
    <name evidence="7" type="ORF">ACFFSA_30050</name>
</gene>
<evidence type="ECO:0000256" key="1">
    <source>
        <dbReference type="ARBA" id="ARBA00010088"/>
    </source>
</evidence>
<keyword evidence="3 7" id="KW-0378">Hydrolase</keyword>
<comment type="similarity">
    <text evidence="1">Belongs to the peptidase S33 family.</text>
</comment>
<keyword evidence="2" id="KW-0732">Signal</keyword>
<feature type="domain" description="Peptidase S33 tripeptidyl aminopeptidase-like C-terminal" evidence="6">
    <location>
        <begin position="656"/>
        <end position="749"/>
    </location>
</feature>
<dbReference type="PANTHER" id="PTHR43248">
    <property type="entry name" value="2-SUCCINYL-6-HYDROXY-2,4-CYCLOHEXADIENE-1-CARBOXYLATE SYNTHASE"/>
    <property type="match status" value="1"/>
</dbReference>
<feature type="transmembrane region" description="Helical" evidence="4">
    <location>
        <begin position="60"/>
        <end position="80"/>
    </location>
</feature>
<keyword evidence="8" id="KW-1185">Reference proteome</keyword>
<evidence type="ECO:0000313" key="7">
    <source>
        <dbReference type="EMBL" id="MFB9627348.1"/>
    </source>
</evidence>
<keyword evidence="4" id="KW-1133">Transmembrane helix</keyword>
<dbReference type="Pfam" id="PF00561">
    <property type="entry name" value="Abhydrolase_1"/>
    <property type="match status" value="1"/>
</dbReference>
<dbReference type="Pfam" id="PF08386">
    <property type="entry name" value="Abhydrolase_4"/>
    <property type="match status" value="1"/>
</dbReference>
<evidence type="ECO:0000313" key="8">
    <source>
        <dbReference type="Proteomes" id="UP001589532"/>
    </source>
</evidence>
<feature type="transmembrane region" description="Helical" evidence="4">
    <location>
        <begin position="188"/>
        <end position="205"/>
    </location>
</feature>
<dbReference type="Gene3D" id="3.40.50.1820">
    <property type="entry name" value="alpha/beta hydrolase"/>
    <property type="match status" value="1"/>
</dbReference>
<feature type="transmembrane region" description="Helical" evidence="4">
    <location>
        <begin position="101"/>
        <end position="125"/>
    </location>
</feature>
<feature type="transmembrane region" description="Helical" evidence="4">
    <location>
        <begin position="237"/>
        <end position="259"/>
    </location>
</feature>
<accession>A0ABV5S959</accession>
<protein>
    <submittedName>
        <fullName evidence="7">Alpha/beta fold hydrolase</fullName>
    </submittedName>
</protein>
<keyword evidence="4" id="KW-0472">Membrane</keyword>
<dbReference type="GO" id="GO:0016787">
    <property type="term" value="F:hydrolase activity"/>
    <property type="evidence" value="ECO:0007669"/>
    <property type="project" value="UniProtKB-KW"/>
</dbReference>
<evidence type="ECO:0000256" key="2">
    <source>
        <dbReference type="ARBA" id="ARBA00022729"/>
    </source>
</evidence>
<organism evidence="7 8">
    <name type="scientific">Nonomuraea helvata</name>
    <dbReference type="NCBI Taxonomy" id="37484"/>
    <lineage>
        <taxon>Bacteria</taxon>
        <taxon>Bacillati</taxon>
        <taxon>Actinomycetota</taxon>
        <taxon>Actinomycetes</taxon>
        <taxon>Streptosporangiales</taxon>
        <taxon>Streptosporangiaceae</taxon>
        <taxon>Nonomuraea</taxon>
    </lineage>
</organism>
<evidence type="ECO:0000259" key="6">
    <source>
        <dbReference type="Pfam" id="PF08386"/>
    </source>
</evidence>
<name>A0ABV5S959_9ACTN</name>
<dbReference type="EMBL" id="JBHMBW010000030">
    <property type="protein sequence ID" value="MFB9627348.1"/>
    <property type="molecule type" value="Genomic_DNA"/>
</dbReference>
<dbReference type="InterPro" id="IPR029058">
    <property type="entry name" value="AB_hydrolase_fold"/>
</dbReference>
<sequence>MMDAVASEWHKLRSLRSNAYLLAVSLLAVLVCAGVAYLMVRGSDHQTAEERLRYTSNGNGLGTGLPVAYFVFGTLGALTITSEYSTGMIRTSLVAVPRRQLFLFAKIPGLAAVALAAGQLLAFAMHLAAQAMLGERAGQLLLDGGTLGTPLSDPGVLASVVVAGLSMAAAALIGLGVGAALRSTPGSLVALVMIFLVLPVVAQALPSPLRAQVGSYMIANLPAQIAGVGGGLLSPPAATALLVACVAAALTAGAAVTALKGHKIKVMAVGVAATLLTGLVAVPAAGDSADTGPSSLAWRPCDDKDAPRDMRCTSVQVPLDWKTPGGRKITIPVGMLPASGAERRIGTVLSVPGGPGASGIDDLKQFYGRFVQLRDRFDVISFAPRNTVKPGGVLPYECLATGPSITLPANRAEYAALGRANREHAQRCRAADPEFFDHMDSASVARDIEAVRVALGERQLSFLANSYGGTPAAAYARLFPSRIRAMVMDGTVGHLEDPAAGEPRMYARAEQQMERFAAWCRSATACALHGQDAGQVWRRLVTAADRSPVPVKNDPSGAAYTGFDLKVAAAPSFTSPGQEPDVPRWVQLADAIKKAADGDASGFADYVRQASGSPKLPSLVGQNMTHCLDGKGYGSYAAYRKALRRAQELSPNLAGQRAWWPLACVGWPAPVTNPPAPLPTRGLVPFLGIGSWTDHDEVADIIRHVPGSSSVRYEGHGHMLYIYGKGGCITAHVNRYLTSLRLPPPGTTCQATG</sequence>
<dbReference type="PANTHER" id="PTHR43248:SF29">
    <property type="entry name" value="TRIPEPTIDYL AMINOPEPTIDASE"/>
    <property type="match status" value="1"/>
</dbReference>
<feature type="domain" description="AB hydrolase-1" evidence="5">
    <location>
        <begin position="429"/>
        <end position="538"/>
    </location>
</feature>
<dbReference type="RefSeq" id="WP_345003074.1">
    <property type="nucleotide sequence ID" value="NZ_BAAAXV010000012.1"/>
</dbReference>
<feature type="transmembrane region" description="Helical" evidence="4">
    <location>
        <begin position="20"/>
        <end position="40"/>
    </location>
</feature>
<feature type="transmembrane region" description="Helical" evidence="4">
    <location>
        <begin position="266"/>
        <end position="286"/>
    </location>
</feature>
<comment type="caution">
    <text evidence="7">The sequence shown here is derived from an EMBL/GenBank/DDBJ whole genome shotgun (WGS) entry which is preliminary data.</text>
</comment>